<gene>
    <name evidence="1" type="ORF">O6R05_04600</name>
</gene>
<reference evidence="1 2" key="1">
    <citation type="submission" date="2023-01" db="EMBL/GenBank/DDBJ databases">
        <authorList>
            <person name="Lee S.H."/>
            <person name="Jung H.S."/>
            <person name="Yun J.U."/>
        </authorList>
    </citation>
    <scope>NUCLEOTIDE SEQUENCE [LARGE SCALE GENOMIC DNA]</scope>
    <source>
        <strain evidence="1 2">CBA3646</strain>
    </source>
</reference>
<protein>
    <submittedName>
        <fullName evidence="1">Uncharacterized protein</fullName>
    </submittedName>
</protein>
<proteinExistence type="predicted"/>
<sequence length="61" mass="6983">MIKKLLVLGTKLALQNKLKGKPSRIPAKNIINIARISARMKARTTIGSMQRKRRLKKLLHH</sequence>
<organism evidence="1 2">
    <name type="scientific">Peptoniphilus equinus</name>
    <dbReference type="NCBI Taxonomy" id="3016343"/>
    <lineage>
        <taxon>Bacteria</taxon>
        <taxon>Bacillati</taxon>
        <taxon>Bacillota</taxon>
        <taxon>Tissierellia</taxon>
        <taxon>Tissierellales</taxon>
        <taxon>Peptoniphilaceae</taxon>
        <taxon>Peptoniphilus</taxon>
    </lineage>
</organism>
<evidence type="ECO:0000313" key="2">
    <source>
        <dbReference type="Proteomes" id="UP001210339"/>
    </source>
</evidence>
<dbReference type="EMBL" id="CP115667">
    <property type="protein sequence ID" value="WBW49294.1"/>
    <property type="molecule type" value="Genomic_DNA"/>
</dbReference>
<dbReference type="RefSeq" id="WP_271190826.1">
    <property type="nucleotide sequence ID" value="NZ_CP115667.1"/>
</dbReference>
<accession>A0ABY7QR79</accession>
<name>A0ABY7QR79_9FIRM</name>
<dbReference type="Proteomes" id="UP001210339">
    <property type="component" value="Chromosome"/>
</dbReference>
<keyword evidence="2" id="KW-1185">Reference proteome</keyword>
<evidence type="ECO:0000313" key="1">
    <source>
        <dbReference type="EMBL" id="WBW49294.1"/>
    </source>
</evidence>